<reference evidence="2 3" key="1">
    <citation type="journal article" date="2019" name="Microbiol. Resour. Announc.">
        <title>High-quality draft genome sequence of Fusarium oxysporum f. sp. cubense strain 160527, a causal agent of Panama disease.</title>
        <authorList>
            <person name="Asai S."/>
            <person name="Ayukawa Y."/>
            <person name="Gan P."/>
            <person name="Masuda S."/>
            <person name="Komatsu K."/>
            <person name="Shirasu K."/>
            <person name="Arie T."/>
        </authorList>
    </citation>
    <scope>NUCLEOTIDE SEQUENCE [LARGE SCALE GENOMIC DNA]</scope>
    <source>
        <strain evidence="2 3">160527</strain>
    </source>
</reference>
<dbReference type="InterPro" id="IPR052895">
    <property type="entry name" value="HetReg/Transcr_Mod"/>
</dbReference>
<sequence length="110" mass="12616">MTEHELGYLYQELGTQTSFRIAELLPGNDDDPIQCRVHPASWSDASIPEYEAISYVWGDLNQKTDIICHGKRLKVTQNLYNALGHFKQRDRSRYLWADAIWYGASLIGSP</sequence>
<protein>
    <recommendedName>
        <fullName evidence="1">Heterokaryon incompatibility domain-containing protein</fullName>
    </recommendedName>
</protein>
<dbReference type="PANTHER" id="PTHR24148">
    <property type="entry name" value="ANKYRIN REPEAT DOMAIN-CONTAINING PROTEIN 39 HOMOLOG-RELATED"/>
    <property type="match status" value="1"/>
</dbReference>
<comment type="caution">
    <text evidence="2">The sequence shown here is derived from an EMBL/GenBank/DDBJ whole genome shotgun (WGS) entry which is preliminary data.</text>
</comment>
<dbReference type="PANTHER" id="PTHR24148:SF64">
    <property type="entry name" value="HETEROKARYON INCOMPATIBILITY DOMAIN-CONTAINING PROTEIN"/>
    <property type="match status" value="1"/>
</dbReference>
<name>A0A559KQN1_FUSOC</name>
<dbReference type="EMBL" id="SRMI01000011">
    <property type="protein sequence ID" value="TVY61957.1"/>
    <property type="molecule type" value="Genomic_DNA"/>
</dbReference>
<dbReference type="Proteomes" id="UP000320707">
    <property type="component" value="Unassembled WGS sequence"/>
</dbReference>
<organism evidence="2 3">
    <name type="scientific">Fusarium oxysporum f. sp. cubense</name>
    <dbReference type="NCBI Taxonomy" id="61366"/>
    <lineage>
        <taxon>Eukaryota</taxon>
        <taxon>Fungi</taxon>
        <taxon>Dikarya</taxon>
        <taxon>Ascomycota</taxon>
        <taxon>Pezizomycotina</taxon>
        <taxon>Sordariomycetes</taxon>
        <taxon>Hypocreomycetidae</taxon>
        <taxon>Hypocreales</taxon>
        <taxon>Nectriaceae</taxon>
        <taxon>Fusarium</taxon>
        <taxon>Fusarium oxysporum species complex</taxon>
    </lineage>
</organism>
<gene>
    <name evidence="2" type="ORF">Focb16_v013124</name>
</gene>
<dbReference type="Pfam" id="PF06985">
    <property type="entry name" value="HET"/>
    <property type="match status" value="1"/>
</dbReference>
<proteinExistence type="predicted"/>
<dbReference type="AlphaFoldDB" id="A0A559KQN1"/>
<accession>A0A559KQN1</accession>
<evidence type="ECO:0000259" key="1">
    <source>
        <dbReference type="Pfam" id="PF06985"/>
    </source>
</evidence>
<feature type="domain" description="Heterokaryon incompatibility" evidence="1">
    <location>
        <begin position="50"/>
        <end position="100"/>
    </location>
</feature>
<dbReference type="InterPro" id="IPR010730">
    <property type="entry name" value="HET"/>
</dbReference>
<evidence type="ECO:0000313" key="3">
    <source>
        <dbReference type="Proteomes" id="UP000320707"/>
    </source>
</evidence>
<evidence type="ECO:0000313" key="2">
    <source>
        <dbReference type="EMBL" id="TVY61957.1"/>
    </source>
</evidence>